<keyword evidence="2" id="KW-1185">Reference proteome</keyword>
<dbReference type="Proteomes" id="UP000223102">
    <property type="component" value="Segment"/>
</dbReference>
<evidence type="ECO:0000313" key="1">
    <source>
        <dbReference type="EMBL" id="AKQ08531.1"/>
    </source>
</evidence>
<evidence type="ECO:0000313" key="2">
    <source>
        <dbReference type="Proteomes" id="UP000223102"/>
    </source>
</evidence>
<name>A0A218KCB7_9CAUD</name>
<accession>A0A218KCB7</accession>
<sequence length="105" mass="12034">MIQGNEKLVVYLNSVVNSVFKILPLYEEQNVGVGVYVESLLFELHGLQDAVEIKHGYEYISLLSTLESVRKEMEKENSRKATVKREIFKCINIIKNMVGKLEEGE</sequence>
<dbReference type="EMBL" id="KT070867">
    <property type="protein sequence ID" value="AKQ08531.1"/>
    <property type="molecule type" value="Genomic_DNA"/>
</dbReference>
<organism evidence="1 2">
    <name type="scientific">Bacillus phage PBC2</name>
    <dbReference type="NCBI Taxonomy" id="1675029"/>
    <lineage>
        <taxon>Viruses</taxon>
        <taxon>Duplodnaviria</taxon>
        <taxon>Heunggongvirae</taxon>
        <taxon>Uroviricota</taxon>
        <taxon>Caudoviricetes</taxon>
        <taxon>Andregratiavirinae</taxon>
        <taxon>Haetaevirus</taxon>
        <taxon>Haetaevirus PBC2</taxon>
    </lineage>
</organism>
<reference evidence="1 2" key="1">
    <citation type="submission" date="2015-06" db="EMBL/GenBank/DDBJ databases">
        <title>Complete genome sequence of Bacillus cereus phage PBC2.</title>
        <authorList>
            <person name="Kong M."/>
            <person name="Ryu S."/>
        </authorList>
    </citation>
    <scope>NUCLEOTIDE SEQUENCE [LARGE SCALE GENOMIC DNA]</scope>
</reference>
<protein>
    <submittedName>
        <fullName evidence="1">Uncharacterized protein</fullName>
    </submittedName>
</protein>
<proteinExistence type="predicted"/>
<gene>
    <name evidence="1" type="ORF">PBC2_216</name>
</gene>